<protein>
    <submittedName>
        <fullName evidence="3">Envelope protein</fullName>
    </submittedName>
</protein>
<keyword evidence="2" id="KW-1185">Reference proteome</keyword>
<dbReference type="WBParaSite" id="PgR089_g043_t06">
    <property type="protein sequence ID" value="PgR089_g043_t06"/>
    <property type="gene ID" value="PgR089_g043"/>
</dbReference>
<dbReference type="PANTHER" id="PTHR31128:SF9">
    <property type="entry name" value="DUF3444 DOMAIN-CONTAINING PROTEIN-RELATED"/>
    <property type="match status" value="1"/>
</dbReference>
<feature type="region of interest" description="Disordered" evidence="1">
    <location>
        <begin position="70"/>
        <end position="130"/>
    </location>
</feature>
<sequence>MNDNRNRQRKIMKANAGSVSCCLHGHQCAAASTLNRRQERQRLANTSRDHRFTKVAKYLVERDPADNFAVSVNNKPIKPSGFRGKGQRDVRKYDENEEDSSKKSSSSNDEITETLSESRPKRGNKCKLQHSQSFTEVRYRPLNAMVKSTDDSNDRSEECMHGKGELILGFSPSSVDPKSTCPLKRYYIGIVSRKTSEMFVWRNTAFRVYHEFNENDSISNELPLSIVYRNSRGEYFHYPIKERYDEIVRAVLLYVDYGDDRCPEFMRLGALIKYYRFCFLMSLRALTVQECFLCVGWE</sequence>
<evidence type="ECO:0000256" key="1">
    <source>
        <dbReference type="SAM" id="MobiDB-lite"/>
    </source>
</evidence>
<feature type="compositionally biased region" description="Basic and acidic residues" evidence="1">
    <location>
        <begin position="86"/>
        <end position="102"/>
    </location>
</feature>
<dbReference type="PANTHER" id="PTHR31128">
    <property type="entry name" value="PROTEIN CBR-CLEC-135-RELATED"/>
    <property type="match status" value="1"/>
</dbReference>
<organism evidence="2 3">
    <name type="scientific">Parascaris univalens</name>
    <name type="common">Nematode worm</name>
    <dbReference type="NCBI Taxonomy" id="6257"/>
    <lineage>
        <taxon>Eukaryota</taxon>
        <taxon>Metazoa</taxon>
        <taxon>Ecdysozoa</taxon>
        <taxon>Nematoda</taxon>
        <taxon>Chromadorea</taxon>
        <taxon>Rhabditida</taxon>
        <taxon>Spirurina</taxon>
        <taxon>Ascaridomorpha</taxon>
        <taxon>Ascaridoidea</taxon>
        <taxon>Ascarididae</taxon>
        <taxon>Parascaris</taxon>
    </lineage>
</organism>
<evidence type="ECO:0000313" key="3">
    <source>
        <dbReference type="WBParaSite" id="PgR089_g043_t06"/>
    </source>
</evidence>
<dbReference type="Proteomes" id="UP000887569">
    <property type="component" value="Unplaced"/>
</dbReference>
<reference evidence="3" key="1">
    <citation type="submission" date="2022-11" db="UniProtKB">
        <authorList>
            <consortium name="WormBaseParasite"/>
        </authorList>
    </citation>
    <scope>IDENTIFICATION</scope>
</reference>
<accession>A0A915C513</accession>
<name>A0A915C513_PARUN</name>
<evidence type="ECO:0000313" key="2">
    <source>
        <dbReference type="Proteomes" id="UP000887569"/>
    </source>
</evidence>
<proteinExistence type="predicted"/>
<dbReference type="AlphaFoldDB" id="A0A915C513"/>